<proteinExistence type="predicted"/>
<gene>
    <name evidence="1" type="ORF">B1756_17560</name>
</gene>
<sequence>MSDSDLPHAVERELETHDAFERTDDEFGLETTVFEATVGASEAEGKRDGVFTVTVTMPSLGGATVDEVAPIVETDWVETFERRLEDVFTVAHTSSHEEPRLEHEDDAVTVTLEYVAWDAREGVEDAKALIEFVEGTYAQGIIPGYEYRGEAAALLESAQRRGQDAADGERGGMPM</sequence>
<reference evidence="2" key="1">
    <citation type="submission" date="2017-02" db="EMBL/GenBank/DDBJ databases">
        <title>Natronthermophilus aegyptiacus gen. nov.,sp. nov., an aerobic, extremely halophilic alkalithermophilic archaeon isolated from the athalassohaline Wadi An Natrun, Egypt.</title>
        <authorList>
            <person name="Zhao B."/>
        </authorList>
    </citation>
    <scope>NUCLEOTIDE SEQUENCE [LARGE SCALE GENOMIC DNA]</scope>
    <source>
        <strain evidence="2">JW/NM-HA 15</strain>
    </source>
</reference>
<dbReference type="EMBL" id="CP019893">
    <property type="protein sequence ID" value="ARS91349.1"/>
    <property type="molecule type" value="Genomic_DNA"/>
</dbReference>
<organism evidence="1 2">
    <name type="scientific">Natrarchaeobaculum aegyptiacum</name>
    <dbReference type="NCBI Taxonomy" id="745377"/>
    <lineage>
        <taxon>Archaea</taxon>
        <taxon>Methanobacteriati</taxon>
        <taxon>Methanobacteriota</taxon>
        <taxon>Stenosarchaea group</taxon>
        <taxon>Halobacteria</taxon>
        <taxon>Halobacteriales</taxon>
        <taxon>Natrialbaceae</taxon>
        <taxon>Natrarchaeobaculum</taxon>
    </lineage>
</organism>
<dbReference type="OrthoDB" id="213744at2157"/>
<evidence type="ECO:0000313" key="1">
    <source>
        <dbReference type="EMBL" id="ARS91349.1"/>
    </source>
</evidence>
<dbReference type="KEGG" id="naj:B1756_17560"/>
<accession>A0A2Z2HVM6</accession>
<dbReference type="Proteomes" id="UP000250088">
    <property type="component" value="Chromosome"/>
</dbReference>
<dbReference type="Pfam" id="PF19130">
    <property type="entry name" value="DUF5813"/>
    <property type="match status" value="1"/>
</dbReference>
<protein>
    <recommendedName>
        <fullName evidence="3">YbjN domain-containing protein</fullName>
    </recommendedName>
</protein>
<evidence type="ECO:0008006" key="3">
    <source>
        <dbReference type="Google" id="ProtNLM"/>
    </source>
</evidence>
<name>A0A2Z2HVM6_9EURY</name>
<keyword evidence="2" id="KW-1185">Reference proteome</keyword>
<dbReference type="RefSeq" id="WP_086889717.1">
    <property type="nucleotide sequence ID" value="NZ_CP019893.1"/>
</dbReference>
<dbReference type="GeneID" id="32895919"/>
<dbReference type="InterPro" id="IPR043851">
    <property type="entry name" value="DUF5813"/>
</dbReference>
<dbReference type="AlphaFoldDB" id="A0A2Z2HVM6"/>
<evidence type="ECO:0000313" key="2">
    <source>
        <dbReference type="Proteomes" id="UP000250088"/>
    </source>
</evidence>